<sequence length="103" mass="11614">MLAKLPEGISFIFMAILPNMYMSFGMESGTRTLVKGEGELMPESATLARPSPQSDVDLIVEVTTFNHSPRIRNNNQGQQEDERTTMQLAALHLLLFLPHHFRT</sequence>
<keyword evidence="2" id="KW-1185">Reference proteome</keyword>
<reference evidence="2" key="1">
    <citation type="journal article" date="2023" name="Front. Plant Sci.">
        <title>Chromosomal-level genome assembly of Melastoma candidum provides insights into trichome evolution.</title>
        <authorList>
            <person name="Zhong Y."/>
            <person name="Wu W."/>
            <person name="Sun C."/>
            <person name="Zou P."/>
            <person name="Liu Y."/>
            <person name="Dai S."/>
            <person name="Zhou R."/>
        </authorList>
    </citation>
    <scope>NUCLEOTIDE SEQUENCE [LARGE SCALE GENOMIC DNA]</scope>
</reference>
<dbReference type="EMBL" id="CM042882">
    <property type="protein sequence ID" value="KAI4380556.1"/>
    <property type="molecule type" value="Genomic_DNA"/>
</dbReference>
<name>A0ACB9RRU4_9MYRT</name>
<gene>
    <name evidence="1" type="ORF">MLD38_006733</name>
</gene>
<accession>A0ACB9RRU4</accession>
<dbReference type="Proteomes" id="UP001057402">
    <property type="component" value="Chromosome 3"/>
</dbReference>
<evidence type="ECO:0000313" key="2">
    <source>
        <dbReference type="Proteomes" id="UP001057402"/>
    </source>
</evidence>
<protein>
    <submittedName>
        <fullName evidence="1">Uncharacterized protein</fullName>
    </submittedName>
</protein>
<organism evidence="1 2">
    <name type="scientific">Melastoma candidum</name>
    <dbReference type="NCBI Taxonomy" id="119954"/>
    <lineage>
        <taxon>Eukaryota</taxon>
        <taxon>Viridiplantae</taxon>
        <taxon>Streptophyta</taxon>
        <taxon>Embryophyta</taxon>
        <taxon>Tracheophyta</taxon>
        <taxon>Spermatophyta</taxon>
        <taxon>Magnoliopsida</taxon>
        <taxon>eudicotyledons</taxon>
        <taxon>Gunneridae</taxon>
        <taxon>Pentapetalae</taxon>
        <taxon>rosids</taxon>
        <taxon>malvids</taxon>
        <taxon>Myrtales</taxon>
        <taxon>Melastomataceae</taxon>
        <taxon>Melastomatoideae</taxon>
        <taxon>Melastomateae</taxon>
        <taxon>Melastoma</taxon>
    </lineage>
</organism>
<evidence type="ECO:0000313" key="1">
    <source>
        <dbReference type="EMBL" id="KAI4380556.1"/>
    </source>
</evidence>
<proteinExistence type="predicted"/>
<comment type="caution">
    <text evidence="1">The sequence shown here is derived from an EMBL/GenBank/DDBJ whole genome shotgun (WGS) entry which is preliminary data.</text>
</comment>